<feature type="domain" description="Peptidase M56" evidence="3">
    <location>
        <begin position="72"/>
        <end position="213"/>
    </location>
</feature>
<comment type="caution">
    <text evidence="4">The sequence shown here is derived from an EMBL/GenBank/DDBJ whole genome shotgun (WGS) entry which is preliminary data.</text>
</comment>
<dbReference type="EMBL" id="QICL01000049">
    <property type="protein sequence ID" value="PXV58411.1"/>
    <property type="molecule type" value="Genomic_DNA"/>
</dbReference>
<feature type="transmembrane region" description="Helical" evidence="2">
    <location>
        <begin position="37"/>
        <end position="56"/>
    </location>
</feature>
<feature type="transmembrane region" description="Helical" evidence="2">
    <location>
        <begin position="85"/>
        <end position="106"/>
    </location>
</feature>
<proteinExistence type="inferred from homology"/>
<name>A0A2V3PHG9_9BACT</name>
<dbReference type="OrthoDB" id="9814002at2"/>
<dbReference type="PROSITE" id="PS52016">
    <property type="entry name" value="TONB_DEPENDENT_REC_3"/>
    <property type="match status" value="1"/>
</dbReference>
<evidence type="ECO:0000313" key="4">
    <source>
        <dbReference type="EMBL" id="PXV58411.1"/>
    </source>
</evidence>
<evidence type="ECO:0000256" key="2">
    <source>
        <dbReference type="SAM" id="Phobius"/>
    </source>
</evidence>
<dbReference type="PANTHER" id="PTHR34978:SF3">
    <property type="entry name" value="SLR0241 PROTEIN"/>
    <property type="match status" value="1"/>
</dbReference>
<keyword evidence="1 2" id="KW-0812">Transmembrane</keyword>
<accession>A0A2V3PHG9</accession>
<dbReference type="Proteomes" id="UP000247973">
    <property type="component" value="Unassembled WGS sequence"/>
</dbReference>
<protein>
    <submittedName>
        <fullName evidence="4">TonB-dependent SusC/RagA subfamily outer membrane receptor</fullName>
    </submittedName>
</protein>
<dbReference type="SUPFAM" id="SSF56935">
    <property type="entry name" value="Porins"/>
    <property type="match status" value="1"/>
</dbReference>
<evidence type="ECO:0000313" key="5">
    <source>
        <dbReference type="Proteomes" id="UP000247973"/>
    </source>
</evidence>
<dbReference type="RefSeq" id="WP_110312664.1">
    <property type="nucleotide sequence ID" value="NZ_QICL01000049.1"/>
</dbReference>
<gene>
    <name evidence="4" type="ORF">CLV62_14920</name>
</gene>
<feature type="transmembrane region" description="Helical" evidence="2">
    <location>
        <begin position="6"/>
        <end position="25"/>
    </location>
</feature>
<keyword evidence="1" id="KW-1134">Transmembrane beta strand</keyword>
<dbReference type="CDD" id="cd07341">
    <property type="entry name" value="M56_BlaR1_MecR1_like"/>
    <property type="match status" value="1"/>
</dbReference>
<comment type="similarity">
    <text evidence="1">Belongs to the TonB-dependent receptor family.</text>
</comment>
<dbReference type="InterPro" id="IPR052173">
    <property type="entry name" value="Beta-lactam_resp_regulator"/>
</dbReference>
<keyword evidence="1 2" id="KW-0472">Membrane</keyword>
<dbReference type="Gene3D" id="2.170.130.10">
    <property type="entry name" value="TonB-dependent receptor, plug domain"/>
    <property type="match status" value="2"/>
</dbReference>
<evidence type="ECO:0000256" key="1">
    <source>
        <dbReference type="PROSITE-ProRule" id="PRU01360"/>
    </source>
</evidence>
<keyword evidence="2" id="KW-1133">Transmembrane helix</keyword>
<keyword evidence="4" id="KW-0675">Receptor</keyword>
<evidence type="ECO:0000259" key="3">
    <source>
        <dbReference type="Pfam" id="PF05569"/>
    </source>
</evidence>
<keyword evidence="5" id="KW-1185">Reference proteome</keyword>
<dbReference type="InterPro" id="IPR037066">
    <property type="entry name" value="Plug_dom_sf"/>
</dbReference>
<sequence length="495" mass="55141">MKELITYIAQSGICIGIFFLIYRIFLRSTTFFRFNRAFLISGLIASFIIPSIRFSYDVVLPFSISANATEIASIQKAPKTLEIDIWLILSVIYLTGITIQLLRNLTSYRKLIKLIKSGETTKCDNYKLIDSVEIKSPFTVLNCIAINTKDLTETEKDLIIKHEITHISQKHWIDLLCSECALLLQWFNPLMWFYVSSQKENHEFLADKAVIDSGISPAVYQAALINQRFQGPVFSFSNSFNYPNQLNRLFMIKKVKTSPWRKAAILALIPSFGLFFWASATPRYTFKPVDQNPINQAEAPAQDSTIHVIGFGANNASEPLKVIGYAADNSSNTENTDPNKALFIIDGKESSSVEMGKLEPNEIASISVLKDKSSTEIYGDKGTNGVIIITTKGGALLATAMNNDVLTTSNQLAEENQSATAENSPAKDEAFEMTNIKADVPIFIVDGKEVSKEIIDTINPDRIESVNVWNKGNDETIALYGDRAKKGVVIVKLKK</sequence>
<dbReference type="GO" id="GO:0009279">
    <property type="term" value="C:cell outer membrane"/>
    <property type="evidence" value="ECO:0007669"/>
    <property type="project" value="UniProtKB-SubCell"/>
</dbReference>
<dbReference type="Pfam" id="PF05569">
    <property type="entry name" value="Peptidase_M56"/>
    <property type="match status" value="1"/>
</dbReference>
<reference evidence="4 5" key="1">
    <citation type="submission" date="2018-03" db="EMBL/GenBank/DDBJ databases">
        <title>Genomic Encyclopedia of Archaeal and Bacterial Type Strains, Phase II (KMG-II): from individual species to whole genera.</title>
        <authorList>
            <person name="Goeker M."/>
        </authorList>
    </citation>
    <scope>NUCLEOTIDE SEQUENCE [LARGE SCALE GENOMIC DNA]</scope>
    <source>
        <strain evidence="4 5">DSM 100214</strain>
    </source>
</reference>
<keyword evidence="1" id="KW-0998">Cell outer membrane</keyword>
<organism evidence="4 5">
    <name type="scientific">Dysgonomonas alginatilytica</name>
    <dbReference type="NCBI Taxonomy" id="1605892"/>
    <lineage>
        <taxon>Bacteria</taxon>
        <taxon>Pseudomonadati</taxon>
        <taxon>Bacteroidota</taxon>
        <taxon>Bacteroidia</taxon>
        <taxon>Bacteroidales</taxon>
        <taxon>Dysgonomonadaceae</taxon>
        <taxon>Dysgonomonas</taxon>
    </lineage>
</organism>
<dbReference type="AlphaFoldDB" id="A0A2V3PHG9"/>
<comment type="subcellular location">
    <subcellularLocation>
        <location evidence="1">Cell outer membrane</location>
        <topology evidence="1">Multi-pass membrane protein</topology>
    </subcellularLocation>
</comment>
<feature type="transmembrane region" description="Helical" evidence="2">
    <location>
        <begin position="263"/>
        <end position="280"/>
    </location>
</feature>
<dbReference type="InterPro" id="IPR008756">
    <property type="entry name" value="Peptidase_M56"/>
</dbReference>
<dbReference type="InterPro" id="IPR039426">
    <property type="entry name" value="TonB-dep_rcpt-like"/>
</dbReference>
<keyword evidence="1" id="KW-0813">Transport</keyword>
<dbReference type="PANTHER" id="PTHR34978">
    <property type="entry name" value="POSSIBLE SENSOR-TRANSDUCER PROTEIN BLAR"/>
    <property type="match status" value="1"/>
</dbReference>